<dbReference type="PANTHER" id="PTHR43968:SF6">
    <property type="entry name" value="GLUTATHIONE S-TRANSFERASE OMEGA"/>
    <property type="match status" value="1"/>
</dbReference>
<dbReference type="PRINTS" id="PR01625">
    <property type="entry name" value="GSTRNSFRASEO"/>
</dbReference>
<dbReference type="GO" id="GO:0045174">
    <property type="term" value="F:glutathione dehydrogenase (ascorbate) activity"/>
    <property type="evidence" value="ECO:0007669"/>
    <property type="project" value="TreeGrafter"/>
</dbReference>
<dbReference type="PROSITE" id="PS50404">
    <property type="entry name" value="GST_NTER"/>
    <property type="match status" value="1"/>
</dbReference>
<dbReference type="GO" id="GO:0006749">
    <property type="term" value="P:glutathione metabolic process"/>
    <property type="evidence" value="ECO:0007669"/>
    <property type="project" value="TreeGrafter"/>
</dbReference>
<dbReference type="FunFam" id="1.20.1050.10:FF:000009">
    <property type="entry name" value="Glutathione S-transferase omega-1"/>
    <property type="match status" value="1"/>
</dbReference>
<dbReference type="InterPro" id="IPR005442">
    <property type="entry name" value="GST_omega"/>
</dbReference>
<dbReference type="AlphaFoldDB" id="A0A8D8W9E1"/>
<dbReference type="InterPro" id="IPR036282">
    <property type="entry name" value="Glutathione-S-Trfase_C_sf"/>
</dbReference>
<dbReference type="InterPro" id="IPR004045">
    <property type="entry name" value="Glutathione_S-Trfase_N"/>
</dbReference>
<evidence type="ECO:0000259" key="4">
    <source>
        <dbReference type="PROSITE" id="PS50405"/>
    </source>
</evidence>
<dbReference type="GO" id="GO:0004364">
    <property type="term" value="F:glutathione transferase activity"/>
    <property type="evidence" value="ECO:0007669"/>
    <property type="project" value="InterPro"/>
</dbReference>
<dbReference type="Gene3D" id="3.40.30.10">
    <property type="entry name" value="Glutaredoxin"/>
    <property type="match status" value="1"/>
</dbReference>
<reference evidence="5" key="1">
    <citation type="submission" date="2021-05" db="EMBL/GenBank/DDBJ databases">
        <authorList>
            <person name="Alioto T."/>
            <person name="Alioto T."/>
            <person name="Gomez Garrido J."/>
        </authorList>
    </citation>
    <scope>NUCLEOTIDE SEQUENCE</scope>
</reference>
<dbReference type="Pfam" id="PF13410">
    <property type="entry name" value="GST_C_2"/>
    <property type="match status" value="1"/>
</dbReference>
<dbReference type="PANTHER" id="PTHR43968">
    <property type="match status" value="1"/>
</dbReference>
<organism evidence="5">
    <name type="scientific">Cacopsylla melanoneura</name>
    <dbReference type="NCBI Taxonomy" id="428564"/>
    <lineage>
        <taxon>Eukaryota</taxon>
        <taxon>Metazoa</taxon>
        <taxon>Ecdysozoa</taxon>
        <taxon>Arthropoda</taxon>
        <taxon>Hexapoda</taxon>
        <taxon>Insecta</taxon>
        <taxon>Pterygota</taxon>
        <taxon>Neoptera</taxon>
        <taxon>Paraneoptera</taxon>
        <taxon>Hemiptera</taxon>
        <taxon>Sternorrhyncha</taxon>
        <taxon>Psylloidea</taxon>
        <taxon>Psyllidae</taxon>
        <taxon>Psyllinae</taxon>
        <taxon>Cacopsylla</taxon>
    </lineage>
</organism>
<dbReference type="SFLD" id="SFLDS00019">
    <property type="entry name" value="Glutathione_Transferase_(cytos"/>
    <property type="match status" value="1"/>
</dbReference>
<protein>
    <submittedName>
        <fullName evidence="5">Pyrimidodiazepine synthase</fullName>
    </submittedName>
</protein>
<evidence type="ECO:0000256" key="1">
    <source>
        <dbReference type="ARBA" id="ARBA00011067"/>
    </source>
</evidence>
<dbReference type="Pfam" id="PF13417">
    <property type="entry name" value="GST_N_3"/>
    <property type="match status" value="1"/>
</dbReference>
<accession>A0A8D8W9E1</accession>
<sequence length="264" mass="29737">MFHFLKVITSPLLFQNSARFVSNQKFIMPAHLSKGSQDPPPQEGKLRVYSMRFCPYAQRVHLILLAKQVPHDPVFINLTEKPEWYVSSVPTAKVPALKTEGSILYESLVISDYLDEKYDGKKLIASSPLQRALDRIFLETFGKLGGPFYKCIMGEGVNAGTFAEVLTALEPLESELAARGTPYLAGSSPGMVDYMIWPWIERLPVLAQIGGAEFVLPQDKCAQIIKYSNLMKEDPAVKEYFLTPEQHAEHVKRRREGLLTAYDV</sequence>
<dbReference type="EMBL" id="HBUF01514512">
    <property type="protein sequence ID" value="CAG6747478.1"/>
    <property type="molecule type" value="Transcribed_RNA"/>
</dbReference>
<evidence type="ECO:0000256" key="2">
    <source>
        <dbReference type="ARBA" id="ARBA00023002"/>
    </source>
</evidence>
<dbReference type="SFLD" id="SFLDG00358">
    <property type="entry name" value="Main_(cytGST)"/>
    <property type="match status" value="1"/>
</dbReference>
<comment type="similarity">
    <text evidence="1">Belongs to the GST superfamily. Omega family.</text>
</comment>
<dbReference type="InterPro" id="IPR010987">
    <property type="entry name" value="Glutathione-S-Trfase_C-like"/>
</dbReference>
<dbReference type="FunFam" id="3.40.30.10:FF:000123">
    <property type="entry name" value="Glutathione transferase o1"/>
    <property type="match status" value="1"/>
</dbReference>
<keyword evidence="2" id="KW-0560">Oxidoreductase</keyword>
<dbReference type="Gene3D" id="1.20.1050.10">
    <property type="match status" value="1"/>
</dbReference>
<dbReference type="EMBL" id="HBUF01514509">
    <property type="protein sequence ID" value="CAG6747475.1"/>
    <property type="molecule type" value="Transcribed_RNA"/>
</dbReference>
<evidence type="ECO:0000259" key="3">
    <source>
        <dbReference type="PROSITE" id="PS50404"/>
    </source>
</evidence>
<dbReference type="GO" id="GO:0005737">
    <property type="term" value="C:cytoplasm"/>
    <property type="evidence" value="ECO:0007669"/>
    <property type="project" value="InterPro"/>
</dbReference>
<dbReference type="InterPro" id="IPR040079">
    <property type="entry name" value="Glutathione_S-Trfase"/>
</dbReference>
<feature type="domain" description="GST N-terminal" evidence="3">
    <location>
        <begin position="44"/>
        <end position="122"/>
    </location>
</feature>
<dbReference type="EMBL" id="HBUF01159931">
    <property type="protein sequence ID" value="CAG6649788.1"/>
    <property type="molecule type" value="Transcribed_RNA"/>
</dbReference>
<dbReference type="PROSITE" id="PS50405">
    <property type="entry name" value="GST_CTER"/>
    <property type="match status" value="1"/>
</dbReference>
<proteinExistence type="inferred from homology"/>
<dbReference type="EMBL" id="HBUF01159932">
    <property type="protein sequence ID" value="CAG6649790.1"/>
    <property type="molecule type" value="Transcribed_RNA"/>
</dbReference>
<dbReference type="InterPro" id="IPR050983">
    <property type="entry name" value="GST_Omega/HSP26"/>
</dbReference>
<name>A0A8D8W9E1_9HEMI</name>
<evidence type="ECO:0000313" key="5">
    <source>
        <dbReference type="EMBL" id="CAG6649790.1"/>
    </source>
</evidence>
<feature type="domain" description="GST C-terminal" evidence="4">
    <location>
        <begin position="127"/>
        <end position="251"/>
    </location>
</feature>
<dbReference type="InterPro" id="IPR036249">
    <property type="entry name" value="Thioredoxin-like_sf"/>
</dbReference>
<dbReference type="SUPFAM" id="SSF52833">
    <property type="entry name" value="Thioredoxin-like"/>
    <property type="match status" value="1"/>
</dbReference>
<dbReference type="SUPFAM" id="SSF47616">
    <property type="entry name" value="GST C-terminal domain-like"/>
    <property type="match status" value="1"/>
</dbReference>